<keyword evidence="1" id="KW-0547">Nucleotide-binding</keyword>
<sequence length="301" mass="31726">MHLEGVRTGTQEGDPASPVALVLGLGALSGPGMSPELLRQGPPAEYLRLGPGEESSGLAADLRGESGIEPLWETGVEGLEAAREALLGRLNSSPLVMVLGDPGDPFVREQVDWLGEVLPNTRVRRALWVQPPSQPGSLAGRFPGPVLEAWPGRKEPESGAEASTFLAGALRALLRSVTDPGFIGVDPADLAVSWAGALGVFSEGTGTGPGRAGQAVRTAFEQGVEAGALHGGSLLTGAVVQIRFSPEVEVFEIEEAMEAFRECMEPWIREEPPFVVGAPMEEGDQDPERLAVEMVTFWYGA</sequence>
<dbReference type="InterPro" id="IPR008280">
    <property type="entry name" value="Tub_FtsZ_C"/>
</dbReference>
<gene>
    <name evidence="3" type="ORF">SAMN05661077_1139</name>
</gene>
<protein>
    <submittedName>
        <fullName evidence="3">Uncharacterized protein</fullName>
    </submittedName>
</protein>
<keyword evidence="2" id="KW-0342">GTP-binding</keyword>
<name>A0A1G5D1J7_9GAMM</name>
<dbReference type="AlphaFoldDB" id="A0A1G5D1J7"/>
<accession>A0A1G5D1J7</accession>
<dbReference type="GO" id="GO:0005525">
    <property type="term" value="F:GTP binding"/>
    <property type="evidence" value="ECO:0007669"/>
    <property type="project" value="UniProtKB-KW"/>
</dbReference>
<dbReference type="Gene3D" id="3.30.1330.20">
    <property type="entry name" value="Tubulin/FtsZ, C-terminal domain"/>
    <property type="match status" value="1"/>
</dbReference>
<evidence type="ECO:0000313" key="4">
    <source>
        <dbReference type="Proteomes" id="UP000183104"/>
    </source>
</evidence>
<organism evidence="3 4">
    <name type="scientific">Thiohalorhabdus denitrificans</name>
    <dbReference type="NCBI Taxonomy" id="381306"/>
    <lineage>
        <taxon>Bacteria</taxon>
        <taxon>Pseudomonadati</taxon>
        <taxon>Pseudomonadota</taxon>
        <taxon>Gammaproteobacteria</taxon>
        <taxon>Thiohalorhabdales</taxon>
        <taxon>Thiohalorhabdaceae</taxon>
        <taxon>Thiohalorhabdus</taxon>
    </lineage>
</organism>
<dbReference type="SUPFAM" id="SSF55307">
    <property type="entry name" value="Tubulin C-terminal domain-like"/>
    <property type="match status" value="1"/>
</dbReference>
<evidence type="ECO:0000313" key="3">
    <source>
        <dbReference type="EMBL" id="SCY08593.1"/>
    </source>
</evidence>
<keyword evidence="4" id="KW-1185">Reference proteome</keyword>
<reference evidence="4" key="1">
    <citation type="submission" date="2016-10" db="EMBL/GenBank/DDBJ databases">
        <authorList>
            <person name="Varghese N."/>
        </authorList>
    </citation>
    <scope>NUCLEOTIDE SEQUENCE [LARGE SCALE GENOMIC DNA]</scope>
    <source>
        <strain evidence="4">HL 19</strain>
    </source>
</reference>
<proteinExistence type="predicted"/>
<dbReference type="Proteomes" id="UP000183104">
    <property type="component" value="Unassembled WGS sequence"/>
</dbReference>
<evidence type="ECO:0000256" key="1">
    <source>
        <dbReference type="ARBA" id="ARBA00022741"/>
    </source>
</evidence>
<dbReference type="EMBL" id="FMUN01000003">
    <property type="protein sequence ID" value="SCY08593.1"/>
    <property type="molecule type" value="Genomic_DNA"/>
</dbReference>
<dbReference type="InterPro" id="IPR037103">
    <property type="entry name" value="Tubulin/FtsZ-like_C"/>
</dbReference>
<evidence type="ECO:0000256" key="2">
    <source>
        <dbReference type="ARBA" id="ARBA00023134"/>
    </source>
</evidence>